<dbReference type="InterPro" id="IPR036930">
    <property type="entry name" value="WGR_dom_sf"/>
</dbReference>
<dbReference type="EMBL" id="NFLW01000067">
    <property type="protein sequence ID" value="OUQ62193.1"/>
    <property type="molecule type" value="Genomic_DNA"/>
</dbReference>
<dbReference type="EMBL" id="FNRP01000005">
    <property type="protein sequence ID" value="SEA39087.1"/>
    <property type="molecule type" value="Genomic_DNA"/>
</dbReference>
<dbReference type="Proteomes" id="UP000327007">
    <property type="component" value="Unassembled WGS sequence"/>
</dbReference>
<dbReference type="Proteomes" id="UP000471447">
    <property type="component" value="Unassembled WGS sequence"/>
</dbReference>
<name>A0A1I4R345_9BACE</name>
<evidence type="ECO:0000313" key="8">
    <source>
        <dbReference type="EMBL" id="OUQ62193.1"/>
    </source>
</evidence>
<evidence type="ECO:0000313" key="9">
    <source>
        <dbReference type="EMBL" id="RHK19007.1"/>
    </source>
</evidence>
<evidence type="ECO:0000313" key="3">
    <source>
        <dbReference type="EMBL" id="KAA9043006.1"/>
    </source>
</evidence>
<dbReference type="Proteomes" id="UP000487596">
    <property type="component" value="Unassembled WGS sequence"/>
</dbReference>
<dbReference type="InterPro" id="IPR008893">
    <property type="entry name" value="WGR_domain"/>
</dbReference>
<dbReference type="PROSITE" id="PS51977">
    <property type="entry name" value="WGR"/>
    <property type="match status" value="1"/>
</dbReference>
<dbReference type="Pfam" id="PF05406">
    <property type="entry name" value="WGR"/>
    <property type="match status" value="1"/>
</dbReference>
<reference evidence="19 20" key="7">
    <citation type="journal article" date="2019" name="Nat. Med.">
        <title>A library of human gut bacterial isolates paired with longitudinal multiomics data enables mechanistic microbiome research.</title>
        <authorList>
            <person name="Poyet M."/>
            <person name="Groussin M."/>
            <person name="Gibbons S.M."/>
            <person name="Avila-Pacheco J."/>
            <person name="Jiang X."/>
            <person name="Kearney S.M."/>
            <person name="Perrotta A.R."/>
            <person name="Berdy B."/>
            <person name="Zhao S."/>
            <person name="Lieberman T.D."/>
            <person name="Swanson P.K."/>
            <person name="Smith M."/>
            <person name="Roesemann S."/>
            <person name="Alexander J.E."/>
            <person name="Rich S.A."/>
            <person name="Livny J."/>
            <person name="Vlamakis H."/>
            <person name="Clish C."/>
            <person name="Bullock K."/>
            <person name="Deik A."/>
            <person name="Scott J."/>
            <person name="Pierce K.A."/>
            <person name="Xavier R.J."/>
            <person name="Alm E.J."/>
        </authorList>
    </citation>
    <scope>NUCLEOTIDE SEQUENCE [LARGE SCALE GENOMIC DNA]</scope>
    <source>
        <strain evidence="6 22">BIOML-A62</strain>
        <strain evidence="7 20">BIOML-A7</strain>
        <strain evidence="4 21">BIOML-A73</strain>
        <strain evidence="5 19">BIOML-A74</strain>
    </source>
</reference>
<evidence type="ECO:0000313" key="16">
    <source>
        <dbReference type="Proteomes" id="UP000284417"/>
    </source>
</evidence>
<protein>
    <submittedName>
        <fullName evidence="12">Uncharacterized conserved protein YfeS, contains WGR domain</fullName>
    </submittedName>
    <submittedName>
        <fullName evidence="2">WGR domain-containing protein</fullName>
    </submittedName>
</protein>
<dbReference type="EMBL" id="WDES01000002">
    <property type="protein sequence ID" value="KAB6091392.1"/>
    <property type="molecule type" value="Genomic_DNA"/>
</dbReference>
<dbReference type="Proteomes" id="UP000183766">
    <property type="component" value="Unassembled WGS sequence"/>
</dbReference>
<evidence type="ECO:0000313" key="20">
    <source>
        <dbReference type="Proteomes" id="UP000471447"/>
    </source>
</evidence>
<dbReference type="Proteomes" id="UP000474077">
    <property type="component" value="Unassembled WGS sequence"/>
</dbReference>
<dbReference type="SUPFAM" id="SSF142921">
    <property type="entry name" value="WGR domain-like"/>
    <property type="match status" value="1"/>
</dbReference>
<dbReference type="EMBL" id="DYVL01000156">
    <property type="protein sequence ID" value="HJG12860.1"/>
    <property type="molecule type" value="Genomic_DNA"/>
</dbReference>
<reference evidence="3" key="8">
    <citation type="submission" date="2019-09" db="EMBL/GenBank/DDBJ databases">
        <authorList>
            <person name="Ross B.D."/>
            <person name="Verster A.J."/>
            <person name="Radey M.C."/>
            <person name="Schmidtke D.T."/>
            <person name="Pope C.E."/>
            <person name="Hoffman L.R."/>
            <person name="Hajjar A.M."/>
            <person name="Peterson S.B."/>
            <person name="Borenstein E."/>
            <person name="Mougous J.D."/>
        </authorList>
    </citation>
    <scope>NUCLEOTIDE SEQUENCE</scope>
    <source>
        <strain evidence="3">H204</strain>
    </source>
</reference>
<evidence type="ECO:0000313" key="14">
    <source>
        <dbReference type="Proteomes" id="UP000183766"/>
    </source>
</evidence>
<reference evidence="2" key="9">
    <citation type="journal article" date="2021" name="PeerJ">
        <title>Extensive microbial diversity within the chicken gut microbiome revealed by metagenomics and culture.</title>
        <authorList>
            <person name="Gilroy R."/>
            <person name="Ravi A."/>
            <person name="Getino M."/>
            <person name="Pursley I."/>
            <person name="Horton D.L."/>
            <person name="Alikhan N.F."/>
            <person name="Baker D."/>
            <person name="Gharbi K."/>
            <person name="Hall N."/>
            <person name="Watson M."/>
            <person name="Adriaenssens E.M."/>
            <person name="Foster-Nyarko E."/>
            <person name="Jarju S."/>
            <person name="Secka A."/>
            <person name="Antonio M."/>
            <person name="Oren A."/>
            <person name="Chaudhuri R.R."/>
            <person name="La Ragione R."/>
            <person name="Hildebrand F."/>
            <person name="Pallen M.J."/>
        </authorList>
    </citation>
    <scope>NUCLEOTIDE SEQUENCE</scope>
    <source>
        <strain evidence="2">CHK154-13316</strain>
    </source>
</reference>
<dbReference type="EMBL" id="FOUM01000005">
    <property type="protein sequence ID" value="SFM46744.1"/>
    <property type="molecule type" value="Genomic_DNA"/>
</dbReference>
<reference evidence="16 17" key="5">
    <citation type="submission" date="2018-08" db="EMBL/GenBank/DDBJ databases">
        <title>A genome reference for cultivated species of the human gut microbiota.</title>
        <authorList>
            <person name="Zou Y."/>
            <person name="Xue W."/>
            <person name="Luo G."/>
        </authorList>
    </citation>
    <scope>NUCLEOTIDE SEQUENCE [LARGE SCALE GENOMIC DNA]</scope>
    <source>
        <strain evidence="10 16">AF39-6AC</strain>
        <strain evidence="9 17">AF46-11NS</strain>
    </source>
</reference>
<reference evidence="8" key="3">
    <citation type="journal article" date="2018" name="BMC Genomics">
        <title>Whole genome sequencing and function prediction of 133 gut anaerobes isolated from chicken caecum in pure cultures.</title>
        <authorList>
            <person name="Medvecky M."/>
            <person name="Cejkova D."/>
            <person name="Polansky O."/>
            <person name="Karasova D."/>
            <person name="Kubasova T."/>
            <person name="Cizek A."/>
            <person name="Rychlik I."/>
        </authorList>
    </citation>
    <scope>NUCLEOTIDE SEQUENCE</scope>
    <source>
        <strain evidence="8">An109</strain>
    </source>
</reference>
<dbReference type="EMBL" id="WDEH01000001">
    <property type="protein sequence ID" value="KAB6143684.1"/>
    <property type="molecule type" value="Genomic_DNA"/>
</dbReference>
<dbReference type="AlphaFoldDB" id="A0A1I4R345"/>
<dbReference type="Proteomes" id="UP000435059">
    <property type="component" value="Unassembled WGS sequence"/>
</dbReference>
<evidence type="ECO:0000259" key="1">
    <source>
        <dbReference type="PROSITE" id="PS51977"/>
    </source>
</evidence>
<evidence type="ECO:0000313" key="4">
    <source>
        <dbReference type="EMBL" id="KAB6084838.1"/>
    </source>
</evidence>
<evidence type="ECO:0000313" key="10">
    <source>
        <dbReference type="EMBL" id="RHK99470.1"/>
    </source>
</evidence>
<sequence length="239" mass="27999">MKRAFIYKDEKSHKFWWIDYSGCDFAVNYGKFDSIGKFEIKDFDTEEECLKQAEKLIHSKKKKGYVEDANFDFMHRFYIDSEEYGLHPKTSHPRFTEHFTEELYYDCVDEEAPFGSDEGSDTLDSLEETIRKNPKLNFLDYPKYLIEHDWGMEYIPVESLDPEVVKKLASKKEMDMTQSDMVTYATAFGQIKITGRLSPKLQEQGVKAIKRLALLWGNGVTEIQSRMIDDLLSFPIDKD</sequence>
<evidence type="ECO:0000313" key="18">
    <source>
        <dbReference type="Proteomes" id="UP000327007"/>
    </source>
</evidence>
<dbReference type="EMBL" id="WDER01000012">
    <property type="protein sequence ID" value="KAB6084838.1"/>
    <property type="molecule type" value="Genomic_DNA"/>
</dbReference>
<evidence type="ECO:0000313" key="22">
    <source>
        <dbReference type="Proteomes" id="UP000487596"/>
    </source>
</evidence>
<evidence type="ECO:0000313" key="12">
    <source>
        <dbReference type="EMBL" id="SFM46744.1"/>
    </source>
</evidence>
<evidence type="ECO:0000313" key="19">
    <source>
        <dbReference type="Proteomes" id="UP000435059"/>
    </source>
</evidence>
<evidence type="ECO:0000313" key="6">
    <source>
        <dbReference type="EMBL" id="KAB6143684.1"/>
    </source>
</evidence>
<evidence type="ECO:0000313" key="5">
    <source>
        <dbReference type="EMBL" id="KAB6091392.1"/>
    </source>
</evidence>
<dbReference type="InterPro" id="IPR050458">
    <property type="entry name" value="LolB"/>
</dbReference>
<evidence type="ECO:0000313" key="7">
    <source>
        <dbReference type="EMBL" id="KAB6428073.1"/>
    </source>
</evidence>
<dbReference type="EMBL" id="VYQC01000012">
    <property type="protein sequence ID" value="KAA9043006.1"/>
    <property type="molecule type" value="Genomic_DNA"/>
</dbReference>
<dbReference type="Proteomes" id="UP000285503">
    <property type="component" value="Unassembled WGS sequence"/>
</dbReference>
<dbReference type="Proteomes" id="UP000183040">
    <property type="component" value="Unassembled WGS sequence"/>
</dbReference>
<dbReference type="GeneID" id="69480711"/>
<evidence type="ECO:0000313" key="13">
    <source>
        <dbReference type="Proteomes" id="UP000183040"/>
    </source>
</evidence>
<dbReference type="Proteomes" id="UP000196036">
    <property type="component" value="Unassembled WGS sequence"/>
</dbReference>
<dbReference type="CDD" id="cd07996">
    <property type="entry name" value="WGR_MMR_like"/>
    <property type="match status" value="1"/>
</dbReference>
<dbReference type="Proteomes" id="UP000284417">
    <property type="component" value="Unassembled WGS sequence"/>
</dbReference>
<dbReference type="Proteomes" id="UP000747074">
    <property type="component" value="Unassembled WGS sequence"/>
</dbReference>
<proteinExistence type="predicted"/>
<reference evidence="18" key="4">
    <citation type="journal article" date="2018" name="J. Anim. Genet.">
        <title>Acquired interbacterial defense systems protect against interspecies antagonism in the human gut microbiome.</title>
        <authorList>
            <person name="Ross B.D."/>
            <person name="Verster A.J."/>
            <person name="Radey M.C."/>
            <person name="Schmidtke D.T."/>
            <person name="Pope C.E."/>
            <person name="Hoffman L.R."/>
            <person name="Hajjar A."/>
            <person name="Peterson S.B."/>
            <person name="Borenstein E."/>
            <person name="Mougous J."/>
        </authorList>
    </citation>
    <scope>NUCLEOTIDE SEQUENCE [LARGE SCALE GENOMIC DNA]</scope>
    <source>
        <strain evidence="18">H204</strain>
    </source>
</reference>
<evidence type="ECO:0000313" key="17">
    <source>
        <dbReference type="Proteomes" id="UP000285503"/>
    </source>
</evidence>
<dbReference type="PANTHER" id="PTHR30634:SF13">
    <property type="entry name" value="PROTEIN YEHF"/>
    <property type="match status" value="1"/>
</dbReference>
<dbReference type="EMBL" id="WDCG01000001">
    <property type="protein sequence ID" value="KAB6428073.1"/>
    <property type="molecule type" value="Genomic_DNA"/>
</dbReference>
<evidence type="ECO:0000313" key="21">
    <source>
        <dbReference type="Proteomes" id="UP000474077"/>
    </source>
</evidence>
<dbReference type="PANTHER" id="PTHR30634">
    <property type="entry name" value="OUTER MEMBRANE LOLAB LIPOPROTEIN INSERTION APPARATUS"/>
    <property type="match status" value="1"/>
</dbReference>
<dbReference type="Gene3D" id="2.20.140.10">
    <property type="entry name" value="WGR domain"/>
    <property type="match status" value="1"/>
</dbReference>
<evidence type="ECO:0000313" key="15">
    <source>
        <dbReference type="Proteomes" id="UP000196036"/>
    </source>
</evidence>
<gene>
    <name evidence="8" type="ORF">B5E52_21665</name>
    <name evidence="10" type="ORF">DW042_06835</name>
    <name evidence="9" type="ORF">DW075_22365</name>
    <name evidence="3" type="ORF">F6S82_18245</name>
    <name evidence="6" type="ORF">GA424_00685</name>
    <name evidence="4" type="ORF">GA560_06285</name>
    <name evidence="5" type="ORF">GA574_01910</name>
    <name evidence="7" type="ORF">GAZ26_00645</name>
    <name evidence="2" type="ORF">K8V07_13170</name>
    <name evidence="11" type="ORF">SAMN04487924_105192</name>
    <name evidence="12" type="ORF">SAMN05216250_105109</name>
</gene>
<dbReference type="SMART" id="SM00773">
    <property type="entry name" value="WGR"/>
    <property type="match status" value="1"/>
</dbReference>
<accession>A0A1I4R345</accession>
<feature type="domain" description="WGR" evidence="1">
    <location>
        <begin position="3"/>
        <end position="78"/>
    </location>
</feature>
<keyword evidence="19" id="KW-1185">Reference proteome</keyword>
<dbReference type="EMBL" id="QRNE01000199">
    <property type="protein sequence ID" value="RHK19007.1"/>
    <property type="molecule type" value="Genomic_DNA"/>
</dbReference>
<dbReference type="EMBL" id="QROC01000007">
    <property type="protein sequence ID" value="RHK99470.1"/>
    <property type="molecule type" value="Genomic_DNA"/>
</dbReference>
<dbReference type="RefSeq" id="WP_008643530.1">
    <property type="nucleotide sequence ID" value="NZ_AP031409.1"/>
</dbReference>
<dbReference type="InterPro" id="IPR049809">
    <property type="entry name" value="YehF/YfeS-like_WGR"/>
</dbReference>
<evidence type="ECO:0000313" key="11">
    <source>
        <dbReference type="EMBL" id="SEA39087.1"/>
    </source>
</evidence>
<reference evidence="2" key="10">
    <citation type="submission" date="2021-09" db="EMBL/GenBank/DDBJ databases">
        <authorList>
            <person name="Gilroy R."/>
        </authorList>
    </citation>
    <scope>NUCLEOTIDE SEQUENCE</scope>
    <source>
        <strain evidence="2">CHK154-13316</strain>
    </source>
</reference>
<reference evidence="15" key="2">
    <citation type="submission" date="2017-04" db="EMBL/GenBank/DDBJ databases">
        <title>Function of individual gut microbiota members based on whole genome sequencing of pure cultures obtained from chicken caecum.</title>
        <authorList>
            <person name="Medvecky M."/>
            <person name="Cejkova D."/>
            <person name="Polansky O."/>
            <person name="Karasova D."/>
            <person name="Kubasova T."/>
            <person name="Cizek A."/>
            <person name="Rychlik I."/>
        </authorList>
    </citation>
    <scope>NUCLEOTIDE SEQUENCE [LARGE SCALE GENOMIC DNA]</scope>
    <source>
        <strain evidence="15">An109</strain>
    </source>
</reference>
<organism evidence="12 14">
    <name type="scientific">Bacteroides xylanisolvens</name>
    <dbReference type="NCBI Taxonomy" id="371601"/>
    <lineage>
        <taxon>Bacteria</taxon>
        <taxon>Pseudomonadati</taxon>
        <taxon>Bacteroidota</taxon>
        <taxon>Bacteroidia</taxon>
        <taxon>Bacteroidales</taxon>
        <taxon>Bacteroidaceae</taxon>
        <taxon>Bacteroides</taxon>
    </lineage>
</organism>
<evidence type="ECO:0000313" key="2">
    <source>
        <dbReference type="EMBL" id="HJG12860.1"/>
    </source>
</evidence>
<reference evidence="13 14" key="1">
    <citation type="submission" date="2016-10" db="EMBL/GenBank/DDBJ databases">
        <authorList>
            <person name="de Groot N.N."/>
        </authorList>
    </citation>
    <scope>NUCLEOTIDE SEQUENCE [LARGE SCALE GENOMIC DNA]</scope>
    <source>
        <strain evidence="12 14">NLAE-zl-C202</strain>
        <strain evidence="11 13">NLAE-zl-G339</strain>
    </source>
</reference>
<reference evidence="3" key="6">
    <citation type="journal article" date="2019" name="bioRxiv">
        <title>Acquired interbacterial defense systems protect against interspecies antagonism in the human gut microbiome.</title>
        <authorList>
            <person name="Ross B.D."/>
            <person name="Verster A.J."/>
            <person name="Radey M.C."/>
            <person name="Schmidtke D.T."/>
            <person name="Pope C.E."/>
            <person name="Hoffman L.R."/>
            <person name="Hajjar A.M."/>
            <person name="Peterson S.B."/>
            <person name="Borenstein E."/>
            <person name="Mougous J.D."/>
        </authorList>
    </citation>
    <scope>NUCLEOTIDE SEQUENCE</scope>
    <source>
        <strain evidence="3">H204</strain>
    </source>
</reference>